<dbReference type="AlphaFoldDB" id="A0A378SR56"/>
<feature type="transmembrane region" description="Helical" evidence="1">
    <location>
        <begin position="21"/>
        <end position="49"/>
    </location>
</feature>
<accession>A0A378SR56</accession>
<feature type="transmembrane region" description="Helical" evidence="1">
    <location>
        <begin position="61"/>
        <end position="89"/>
    </location>
</feature>
<dbReference type="Proteomes" id="UP000254291">
    <property type="component" value="Unassembled WGS sequence"/>
</dbReference>
<keyword evidence="1" id="KW-0472">Membrane</keyword>
<evidence type="ECO:0000313" key="3">
    <source>
        <dbReference type="Proteomes" id="UP000254291"/>
    </source>
</evidence>
<keyword evidence="1" id="KW-0812">Transmembrane</keyword>
<gene>
    <name evidence="2" type="ORF">NCTC10742_03117</name>
</gene>
<protein>
    <recommendedName>
        <fullName evidence="4">Transmembrane protein</fullName>
    </recommendedName>
</protein>
<sequence length="121" mass="12196">MTGHPVFGAPPTPPQRSGWDIALSIALLVLTVVVGVVSGFFGFFLLAFLDHCPPATCSVDGAVNAVFTAVLTAGGLGVIGASVTIVQLIRAKPAWPFAVGTLALCVLSLAIGMVAYSAAVT</sequence>
<evidence type="ECO:0008006" key="4">
    <source>
        <dbReference type="Google" id="ProtNLM"/>
    </source>
</evidence>
<dbReference type="EMBL" id="UGQM01000001">
    <property type="protein sequence ID" value="STZ43887.1"/>
    <property type="molecule type" value="Genomic_DNA"/>
</dbReference>
<reference evidence="2 3" key="1">
    <citation type="submission" date="2018-06" db="EMBL/GenBank/DDBJ databases">
        <authorList>
            <consortium name="Pathogen Informatics"/>
            <person name="Doyle S."/>
        </authorList>
    </citation>
    <scope>NUCLEOTIDE SEQUENCE [LARGE SCALE GENOMIC DNA]</scope>
    <source>
        <strain evidence="2 3">NCTC10742</strain>
    </source>
</reference>
<organism evidence="2 3">
    <name type="scientific">Mycolicibacterium gilvum</name>
    <dbReference type="NCBI Taxonomy" id="1804"/>
    <lineage>
        <taxon>Bacteria</taxon>
        <taxon>Bacillati</taxon>
        <taxon>Actinomycetota</taxon>
        <taxon>Actinomycetes</taxon>
        <taxon>Mycobacteriales</taxon>
        <taxon>Mycobacteriaceae</taxon>
        <taxon>Mycolicibacterium</taxon>
    </lineage>
</organism>
<dbReference type="OMA" id="SAENAWI"/>
<feature type="transmembrane region" description="Helical" evidence="1">
    <location>
        <begin position="95"/>
        <end position="119"/>
    </location>
</feature>
<proteinExistence type="predicted"/>
<evidence type="ECO:0000256" key="1">
    <source>
        <dbReference type="SAM" id="Phobius"/>
    </source>
</evidence>
<dbReference type="RefSeq" id="WP_011894137.1">
    <property type="nucleotide sequence ID" value="NZ_JACKST010000082.1"/>
</dbReference>
<evidence type="ECO:0000313" key="2">
    <source>
        <dbReference type="EMBL" id="STZ43887.1"/>
    </source>
</evidence>
<name>A0A378SR56_9MYCO</name>
<keyword evidence="1" id="KW-1133">Transmembrane helix</keyword>